<accession>A0ABT6WY05</accession>
<dbReference type="Proteomes" id="UP001241758">
    <property type="component" value="Unassembled WGS sequence"/>
</dbReference>
<dbReference type="InterPro" id="IPR051553">
    <property type="entry name" value="Ran_GTPase-activating"/>
</dbReference>
<feature type="domain" description="RCC1-like" evidence="4">
    <location>
        <begin position="28"/>
        <end position="286"/>
    </location>
</feature>
<keyword evidence="6" id="KW-1185">Reference proteome</keyword>
<dbReference type="PANTHER" id="PTHR45982">
    <property type="entry name" value="REGULATOR OF CHROMOSOME CONDENSATION"/>
    <property type="match status" value="1"/>
</dbReference>
<reference evidence="5 6" key="1">
    <citation type="submission" date="2023-05" db="EMBL/GenBank/DDBJ databases">
        <title>Actinoplanes sp. NEAU-A12 genome sequencing.</title>
        <authorList>
            <person name="Wang Z.-S."/>
        </authorList>
    </citation>
    <scope>NUCLEOTIDE SEQUENCE [LARGE SCALE GENOMIC DNA]</scope>
    <source>
        <strain evidence="5 6">NEAU-A12</strain>
    </source>
</reference>
<comment type="caution">
    <text evidence="5">The sequence shown here is derived from an EMBL/GenBank/DDBJ whole genome shotgun (WGS) entry which is preliminary data.</text>
</comment>
<protein>
    <recommendedName>
        <fullName evidence="4">RCC1-like domain-containing protein</fullName>
    </recommendedName>
</protein>
<dbReference type="SUPFAM" id="SSF50985">
    <property type="entry name" value="RCC1/BLIP-II"/>
    <property type="match status" value="2"/>
</dbReference>
<proteinExistence type="predicted"/>
<dbReference type="PRINTS" id="PR00633">
    <property type="entry name" value="RCCNDNSATION"/>
</dbReference>
<organism evidence="5 6">
    <name type="scientific">Actinoplanes sandaracinus</name>
    <dbReference type="NCBI Taxonomy" id="3045177"/>
    <lineage>
        <taxon>Bacteria</taxon>
        <taxon>Bacillati</taxon>
        <taxon>Actinomycetota</taxon>
        <taxon>Actinomycetes</taxon>
        <taxon>Micromonosporales</taxon>
        <taxon>Micromonosporaceae</taxon>
        <taxon>Actinoplanes</taxon>
    </lineage>
</organism>
<feature type="chain" id="PRO_5045683309" description="RCC1-like domain-containing protein" evidence="3">
    <location>
        <begin position="26"/>
        <end position="394"/>
    </location>
</feature>
<evidence type="ECO:0000256" key="3">
    <source>
        <dbReference type="SAM" id="SignalP"/>
    </source>
</evidence>
<dbReference type="InterPro" id="IPR000408">
    <property type="entry name" value="Reg_chr_condens"/>
</dbReference>
<dbReference type="InterPro" id="IPR058923">
    <property type="entry name" value="RCC1-like_dom"/>
</dbReference>
<evidence type="ECO:0000256" key="1">
    <source>
        <dbReference type="ARBA" id="ARBA00022658"/>
    </source>
</evidence>
<dbReference type="PANTHER" id="PTHR45982:SF1">
    <property type="entry name" value="REGULATOR OF CHROMOSOME CONDENSATION"/>
    <property type="match status" value="1"/>
</dbReference>
<keyword evidence="1" id="KW-0344">Guanine-nucleotide releasing factor</keyword>
<keyword evidence="2" id="KW-0677">Repeat</keyword>
<evidence type="ECO:0000259" key="4">
    <source>
        <dbReference type="Pfam" id="PF25390"/>
    </source>
</evidence>
<dbReference type="EMBL" id="JASCTH010000035">
    <property type="protein sequence ID" value="MDI6104617.1"/>
    <property type="molecule type" value="Genomic_DNA"/>
</dbReference>
<dbReference type="RefSeq" id="WP_282766015.1">
    <property type="nucleotide sequence ID" value="NZ_JASCTH010000035.1"/>
</dbReference>
<dbReference type="Pfam" id="PF00415">
    <property type="entry name" value="RCC1"/>
    <property type="match status" value="1"/>
</dbReference>
<sequence length="394" mass="39819">MRTTTMALIGPLTMLAAMMAGPAAAEPSDDSAAPLTAGGSHTCGLARDAKAYCWGYGGYGQLGNGGTSDRAHPVAVDAPAGVAFTHLTAGGDHTCGLARDGKAYCWGQGDKGRLGDSGVADQVRPVAVHAPTGVAFTQLTAGDDHTCGLARDGKAYCWGRGDYGRLGNSGVADQSKPVAVHAPTGVAFTQLTAGGHHTCGVARDGKAYCWGRGAYGLLGIDNVVAYRSTPVAVHAPAGMVFVHLTAGDAHTCGLGNDTKAYCWGEGASGALGDGGTANRLKPVAVDVPVGVTFTRLAAGEAHTCGLGGDARTYCWGDGYHGRLGNSSDAIQSRPVAVDTPAGVTFTRLAAGDVHTCALGDDTKTYCWGYGYHGRLGNSSVANQPTPVAVIAPGE</sequence>
<keyword evidence="3" id="KW-0732">Signal</keyword>
<dbReference type="PROSITE" id="PS50012">
    <property type="entry name" value="RCC1_3"/>
    <property type="match status" value="6"/>
</dbReference>
<evidence type="ECO:0000313" key="6">
    <source>
        <dbReference type="Proteomes" id="UP001241758"/>
    </source>
</evidence>
<evidence type="ECO:0000256" key="2">
    <source>
        <dbReference type="ARBA" id="ARBA00022737"/>
    </source>
</evidence>
<name>A0ABT6WY05_9ACTN</name>
<evidence type="ECO:0000313" key="5">
    <source>
        <dbReference type="EMBL" id="MDI6104617.1"/>
    </source>
</evidence>
<gene>
    <name evidence="5" type="ORF">QLQ12_39105</name>
</gene>
<feature type="signal peptide" evidence="3">
    <location>
        <begin position="1"/>
        <end position="25"/>
    </location>
</feature>
<dbReference type="Pfam" id="PF25390">
    <property type="entry name" value="WD40_RLD"/>
    <property type="match status" value="1"/>
</dbReference>
<dbReference type="Gene3D" id="2.130.10.30">
    <property type="entry name" value="Regulator of chromosome condensation 1/beta-lactamase-inhibitor protein II"/>
    <property type="match status" value="2"/>
</dbReference>
<dbReference type="InterPro" id="IPR009091">
    <property type="entry name" value="RCC1/BLIP-II"/>
</dbReference>